<dbReference type="AlphaFoldDB" id="A0AAD4U7S9"/>
<organism evidence="2 3">
    <name type="scientific">Ovis ammon polii</name>
    <dbReference type="NCBI Taxonomy" id="230172"/>
    <lineage>
        <taxon>Eukaryota</taxon>
        <taxon>Metazoa</taxon>
        <taxon>Chordata</taxon>
        <taxon>Craniata</taxon>
        <taxon>Vertebrata</taxon>
        <taxon>Euteleostomi</taxon>
        <taxon>Mammalia</taxon>
        <taxon>Eutheria</taxon>
        <taxon>Laurasiatheria</taxon>
        <taxon>Artiodactyla</taxon>
        <taxon>Ruminantia</taxon>
        <taxon>Pecora</taxon>
        <taxon>Bovidae</taxon>
        <taxon>Caprinae</taxon>
        <taxon>Ovis</taxon>
    </lineage>
</organism>
<name>A0AAD4U7S9_OVIAM</name>
<evidence type="ECO:0000313" key="3">
    <source>
        <dbReference type="Proteomes" id="UP001214576"/>
    </source>
</evidence>
<dbReference type="EMBL" id="JAKZEL010000008">
    <property type="protein sequence ID" value="KAI4540906.1"/>
    <property type="molecule type" value="Genomic_DNA"/>
</dbReference>
<evidence type="ECO:0000313" key="2">
    <source>
        <dbReference type="EMBL" id="KAI4540906.1"/>
    </source>
</evidence>
<keyword evidence="3" id="KW-1185">Reference proteome</keyword>
<gene>
    <name evidence="2" type="ORF">MG293_008048</name>
</gene>
<accession>A0AAD4U7S9</accession>
<protein>
    <submittedName>
        <fullName evidence="2">Uncharacterized protein</fullName>
    </submittedName>
</protein>
<feature type="region of interest" description="Disordered" evidence="1">
    <location>
        <begin position="140"/>
        <end position="164"/>
    </location>
</feature>
<sequence length="519" mass="57979">MTSQVILFEDSGVKTLFHYHLQQKCLKQDGLCHRTGLCLLWSNRSLKYLVSTALPVSRSFLFSSHQSMNASGSIQLPPLSKVGYCGPIENILFCCVTVLLVIMKPNDILILKEKSVVTTPVLPVTWLPLPSEVDLGHQASNGLEDPQLTSQEGDAASPGGRTWGSAEKGAFAGVVLKTRLPVIDGRRFRLELLWLTKVIFRDKDKVTLNVKEDSIGKEIFKEVTLLYFGSLPSEQVSVQRPETHRGTADCYASPGQCVLLRLCQIFLEARILCIILDIKPASDICKERIEAIRSVGARPQNDAFLFFGSKSNPSSCCLLLFLGEFISSLEFNYHLYANDSLIRSPTQIPSPSFRLTNSITCQVGDAAKVKVSCCARRPVRRTEWMESSSQLHVLASLDMTSHIKPIIFPLFISFTLCKLLTSCGQCRRELIKLNVAFLKASLKVELGITTFTLRRGAEFESSLVMDPPVSFRCLELHPRVFYLMAGTAFASSTCQLIDCQQLSNRFHIYPFSYEKTRID</sequence>
<dbReference type="Proteomes" id="UP001214576">
    <property type="component" value="Unassembled WGS sequence"/>
</dbReference>
<proteinExistence type="predicted"/>
<evidence type="ECO:0000256" key="1">
    <source>
        <dbReference type="SAM" id="MobiDB-lite"/>
    </source>
</evidence>
<comment type="caution">
    <text evidence="2">The sequence shown here is derived from an EMBL/GenBank/DDBJ whole genome shotgun (WGS) entry which is preliminary data.</text>
</comment>
<reference evidence="2" key="1">
    <citation type="submission" date="2022-03" db="EMBL/GenBank/DDBJ databases">
        <title>Genomic analyses of argali, domestic sheep and their hybrids provide insights into chromosomal evolution, heterosis and genetic basis of agronomic traits.</title>
        <authorList>
            <person name="Li M."/>
        </authorList>
    </citation>
    <scope>NUCLEOTIDE SEQUENCE</scope>
    <source>
        <strain evidence="2">CAU-MHL-2022a</strain>
        <tissue evidence="2">Skin</tissue>
    </source>
</reference>